<sequence length="229" mass="24431">MTIRIVVADDHPLVHAAISRRLRALEGVEIVGTAQNAGDLIALLETTPCDVVVTDYAMPNEDKQADGLPLLGEIAKRFPQARIVLLTGIDNAELLRTIEARGIVRIVSKADDASDIDMAIKAALEGAPYRSASIARLIASGMLASADRPSAHLTPREVEVVRLLAEGLTATEIAKLTGRSHKTTSAQKVSAKRKLGFEQDADLFLYAVTSGMVAASGAARTRSHDDENE</sequence>
<dbReference type="PANTHER" id="PTHR43214">
    <property type="entry name" value="TWO-COMPONENT RESPONSE REGULATOR"/>
    <property type="match status" value="1"/>
</dbReference>
<dbReference type="AlphaFoldDB" id="A0A4R3YKQ8"/>
<dbReference type="Pfam" id="PF00196">
    <property type="entry name" value="GerE"/>
    <property type="match status" value="1"/>
</dbReference>
<feature type="domain" description="Response regulatory" evidence="5">
    <location>
        <begin position="4"/>
        <end position="124"/>
    </location>
</feature>
<dbReference type="PROSITE" id="PS50110">
    <property type="entry name" value="RESPONSE_REGULATORY"/>
    <property type="match status" value="1"/>
</dbReference>
<dbReference type="InterPro" id="IPR016032">
    <property type="entry name" value="Sig_transdc_resp-reg_C-effctor"/>
</dbReference>
<keyword evidence="7" id="KW-1185">Reference proteome</keyword>
<evidence type="ECO:0000256" key="2">
    <source>
        <dbReference type="ARBA" id="ARBA00023125"/>
    </source>
</evidence>
<dbReference type="InterPro" id="IPR001789">
    <property type="entry name" value="Sig_transdc_resp-reg_receiver"/>
</dbReference>
<dbReference type="CDD" id="cd17535">
    <property type="entry name" value="REC_NarL-like"/>
    <property type="match status" value="1"/>
</dbReference>
<keyword evidence="1 3" id="KW-0597">Phosphoprotein</keyword>
<proteinExistence type="predicted"/>
<reference evidence="6 7" key="1">
    <citation type="submission" date="2019-03" db="EMBL/GenBank/DDBJ databases">
        <title>Above-ground endophytic microbial communities from plants in different locations in the United States.</title>
        <authorList>
            <person name="Frank C."/>
        </authorList>
    </citation>
    <scope>NUCLEOTIDE SEQUENCE [LARGE SCALE GENOMIC DNA]</scope>
    <source>
        <strain evidence="6 7">LP_13_YM</strain>
    </source>
</reference>
<dbReference type="GO" id="GO:0000160">
    <property type="term" value="P:phosphorelay signal transduction system"/>
    <property type="evidence" value="ECO:0007669"/>
    <property type="project" value="InterPro"/>
</dbReference>
<dbReference type="GO" id="GO:0003677">
    <property type="term" value="F:DNA binding"/>
    <property type="evidence" value="ECO:0007669"/>
    <property type="project" value="UniProtKB-KW"/>
</dbReference>
<dbReference type="InterPro" id="IPR036388">
    <property type="entry name" value="WH-like_DNA-bd_sf"/>
</dbReference>
<dbReference type="Gene3D" id="1.10.10.10">
    <property type="entry name" value="Winged helix-like DNA-binding domain superfamily/Winged helix DNA-binding domain"/>
    <property type="match status" value="1"/>
</dbReference>
<dbReference type="InterPro" id="IPR039420">
    <property type="entry name" value="WalR-like"/>
</dbReference>
<dbReference type="InterPro" id="IPR000792">
    <property type="entry name" value="Tscrpt_reg_LuxR_C"/>
</dbReference>
<dbReference type="Gene3D" id="3.40.50.2300">
    <property type="match status" value="1"/>
</dbReference>
<dbReference type="SMART" id="SM00421">
    <property type="entry name" value="HTH_LUXR"/>
    <property type="match status" value="1"/>
</dbReference>
<dbReference type="EMBL" id="SMCS01000005">
    <property type="protein sequence ID" value="TCV93335.1"/>
    <property type="molecule type" value="Genomic_DNA"/>
</dbReference>
<dbReference type="InterPro" id="IPR011006">
    <property type="entry name" value="CheY-like_superfamily"/>
</dbReference>
<organism evidence="6 7">
    <name type="scientific">Luteibacter rhizovicinus</name>
    <dbReference type="NCBI Taxonomy" id="242606"/>
    <lineage>
        <taxon>Bacteria</taxon>
        <taxon>Pseudomonadati</taxon>
        <taxon>Pseudomonadota</taxon>
        <taxon>Gammaproteobacteria</taxon>
        <taxon>Lysobacterales</taxon>
        <taxon>Rhodanobacteraceae</taxon>
        <taxon>Luteibacter</taxon>
    </lineage>
</organism>
<accession>A0A4R3YKQ8</accession>
<dbReference type="PANTHER" id="PTHR43214:SF17">
    <property type="entry name" value="TRANSCRIPTIONAL REGULATORY PROTEIN RCSB"/>
    <property type="match status" value="1"/>
</dbReference>
<dbReference type="PRINTS" id="PR00038">
    <property type="entry name" value="HTHLUXR"/>
</dbReference>
<gene>
    <name evidence="6" type="ORF">EC912_105195</name>
</gene>
<feature type="domain" description="HTH luxR-type" evidence="4">
    <location>
        <begin position="146"/>
        <end position="211"/>
    </location>
</feature>
<protein>
    <submittedName>
        <fullName evidence="6">LuxR family two component transcriptional regulator</fullName>
    </submittedName>
</protein>
<dbReference type="Proteomes" id="UP000295645">
    <property type="component" value="Unassembled WGS sequence"/>
</dbReference>
<evidence type="ECO:0000256" key="1">
    <source>
        <dbReference type="ARBA" id="ARBA00022553"/>
    </source>
</evidence>
<keyword evidence="2" id="KW-0238">DNA-binding</keyword>
<dbReference type="SUPFAM" id="SSF52172">
    <property type="entry name" value="CheY-like"/>
    <property type="match status" value="1"/>
</dbReference>
<evidence type="ECO:0000256" key="3">
    <source>
        <dbReference type="PROSITE-ProRule" id="PRU00169"/>
    </source>
</evidence>
<comment type="caution">
    <text evidence="6">The sequence shown here is derived from an EMBL/GenBank/DDBJ whole genome shotgun (WGS) entry which is preliminary data.</text>
</comment>
<dbReference type="InterPro" id="IPR058245">
    <property type="entry name" value="NreC/VraR/RcsB-like_REC"/>
</dbReference>
<dbReference type="CDD" id="cd06170">
    <property type="entry name" value="LuxR_C_like"/>
    <property type="match status" value="1"/>
</dbReference>
<dbReference type="Pfam" id="PF00072">
    <property type="entry name" value="Response_reg"/>
    <property type="match status" value="1"/>
</dbReference>
<name>A0A4R3YKQ8_9GAMM</name>
<dbReference type="SUPFAM" id="SSF46894">
    <property type="entry name" value="C-terminal effector domain of the bipartite response regulators"/>
    <property type="match status" value="1"/>
</dbReference>
<evidence type="ECO:0000259" key="5">
    <source>
        <dbReference type="PROSITE" id="PS50110"/>
    </source>
</evidence>
<dbReference type="GO" id="GO:0006355">
    <property type="term" value="P:regulation of DNA-templated transcription"/>
    <property type="evidence" value="ECO:0007669"/>
    <property type="project" value="InterPro"/>
</dbReference>
<evidence type="ECO:0000259" key="4">
    <source>
        <dbReference type="PROSITE" id="PS50043"/>
    </source>
</evidence>
<dbReference type="RefSeq" id="WP_165973601.1">
    <property type="nucleotide sequence ID" value="NZ_SMCS01000005.1"/>
</dbReference>
<feature type="modified residue" description="4-aspartylphosphate" evidence="3">
    <location>
        <position position="55"/>
    </location>
</feature>
<evidence type="ECO:0000313" key="6">
    <source>
        <dbReference type="EMBL" id="TCV93335.1"/>
    </source>
</evidence>
<dbReference type="PROSITE" id="PS50043">
    <property type="entry name" value="HTH_LUXR_2"/>
    <property type="match status" value="1"/>
</dbReference>
<evidence type="ECO:0000313" key="7">
    <source>
        <dbReference type="Proteomes" id="UP000295645"/>
    </source>
</evidence>
<dbReference type="SMART" id="SM00448">
    <property type="entry name" value="REC"/>
    <property type="match status" value="1"/>
</dbReference>